<evidence type="ECO:0000256" key="3">
    <source>
        <dbReference type="ARBA" id="ARBA00023163"/>
    </source>
</evidence>
<dbReference type="RefSeq" id="WP_162384724.1">
    <property type="nucleotide sequence ID" value="NZ_CP045997.1"/>
</dbReference>
<organism evidence="5 6">
    <name type="scientific">Spirosoma endbachense</name>
    <dbReference type="NCBI Taxonomy" id="2666025"/>
    <lineage>
        <taxon>Bacteria</taxon>
        <taxon>Pseudomonadati</taxon>
        <taxon>Bacteroidota</taxon>
        <taxon>Cytophagia</taxon>
        <taxon>Cytophagales</taxon>
        <taxon>Cytophagaceae</taxon>
        <taxon>Spirosoma</taxon>
    </lineage>
</organism>
<dbReference type="InterPro" id="IPR018060">
    <property type="entry name" value="HTH_AraC"/>
</dbReference>
<proteinExistence type="predicted"/>
<evidence type="ECO:0000313" key="5">
    <source>
        <dbReference type="EMBL" id="QHV94301.1"/>
    </source>
</evidence>
<dbReference type="AlphaFoldDB" id="A0A6P1VLZ2"/>
<name>A0A6P1VLZ2_9BACT</name>
<dbReference type="PROSITE" id="PS01124">
    <property type="entry name" value="HTH_ARAC_FAMILY_2"/>
    <property type="match status" value="1"/>
</dbReference>
<evidence type="ECO:0000259" key="4">
    <source>
        <dbReference type="PROSITE" id="PS01124"/>
    </source>
</evidence>
<keyword evidence="2" id="KW-0238">DNA-binding</keyword>
<dbReference type="PANTHER" id="PTHR43280:SF2">
    <property type="entry name" value="HTH-TYPE TRANSCRIPTIONAL REGULATOR EXSA"/>
    <property type="match status" value="1"/>
</dbReference>
<reference evidence="5 6" key="1">
    <citation type="submission" date="2019-11" db="EMBL/GenBank/DDBJ databases">
        <title>Spirosoma endbachense sp. nov., isolated from a natural salt meadow.</title>
        <authorList>
            <person name="Rojas J."/>
            <person name="Ambika Manirajan B."/>
            <person name="Ratering S."/>
            <person name="Suarez C."/>
            <person name="Geissler-Plaum R."/>
            <person name="Schnell S."/>
        </authorList>
    </citation>
    <scope>NUCLEOTIDE SEQUENCE [LARGE SCALE GENOMIC DNA]</scope>
    <source>
        <strain evidence="5 6">I-24</strain>
    </source>
</reference>
<dbReference type="PRINTS" id="PR00032">
    <property type="entry name" value="HTHARAC"/>
</dbReference>
<dbReference type="Gene3D" id="1.10.10.60">
    <property type="entry name" value="Homeodomain-like"/>
    <property type="match status" value="1"/>
</dbReference>
<dbReference type="Proteomes" id="UP000464577">
    <property type="component" value="Chromosome"/>
</dbReference>
<dbReference type="PANTHER" id="PTHR43280">
    <property type="entry name" value="ARAC-FAMILY TRANSCRIPTIONAL REGULATOR"/>
    <property type="match status" value="1"/>
</dbReference>
<dbReference type="InterPro" id="IPR020449">
    <property type="entry name" value="Tscrpt_reg_AraC-type_HTH"/>
</dbReference>
<evidence type="ECO:0000256" key="2">
    <source>
        <dbReference type="ARBA" id="ARBA00023125"/>
    </source>
</evidence>
<dbReference type="SUPFAM" id="SSF46689">
    <property type="entry name" value="Homeodomain-like"/>
    <property type="match status" value="1"/>
</dbReference>
<dbReference type="EMBL" id="CP045997">
    <property type="protein sequence ID" value="QHV94301.1"/>
    <property type="molecule type" value="Genomic_DNA"/>
</dbReference>
<dbReference type="Pfam" id="PF00165">
    <property type="entry name" value="HTH_AraC"/>
    <property type="match status" value="1"/>
</dbReference>
<evidence type="ECO:0000256" key="1">
    <source>
        <dbReference type="ARBA" id="ARBA00023015"/>
    </source>
</evidence>
<keyword evidence="6" id="KW-1185">Reference proteome</keyword>
<sequence>MTEEDVPLSDVAYRVSFQDPSYFSKVFKKEFGKSPSQFLDSLKRK</sequence>
<dbReference type="KEGG" id="senf:GJR95_04375"/>
<feature type="domain" description="HTH araC/xylS-type" evidence="4">
    <location>
        <begin position="1"/>
        <end position="41"/>
    </location>
</feature>
<evidence type="ECO:0000313" key="6">
    <source>
        <dbReference type="Proteomes" id="UP000464577"/>
    </source>
</evidence>
<keyword evidence="3" id="KW-0804">Transcription</keyword>
<dbReference type="GO" id="GO:0003700">
    <property type="term" value="F:DNA-binding transcription factor activity"/>
    <property type="evidence" value="ECO:0007669"/>
    <property type="project" value="InterPro"/>
</dbReference>
<protein>
    <submittedName>
        <fullName evidence="5">AraC family transcriptional regulator</fullName>
    </submittedName>
</protein>
<dbReference type="InterPro" id="IPR009057">
    <property type="entry name" value="Homeodomain-like_sf"/>
</dbReference>
<dbReference type="GO" id="GO:0043565">
    <property type="term" value="F:sequence-specific DNA binding"/>
    <property type="evidence" value="ECO:0007669"/>
    <property type="project" value="InterPro"/>
</dbReference>
<keyword evidence="1" id="KW-0805">Transcription regulation</keyword>
<gene>
    <name evidence="5" type="ORF">GJR95_04375</name>
</gene>
<accession>A0A6P1VLZ2</accession>